<keyword evidence="1" id="KW-1133">Transmembrane helix</keyword>
<proteinExistence type="predicted"/>
<comment type="caution">
    <text evidence="2">The sequence shown here is derived from an EMBL/GenBank/DDBJ whole genome shotgun (WGS) entry which is preliminary data.</text>
</comment>
<dbReference type="AlphaFoldDB" id="A0A164L051"/>
<dbReference type="Proteomes" id="UP000076482">
    <property type="component" value="Unassembled WGS sequence"/>
</dbReference>
<reference evidence="2 3" key="1">
    <citation type="submission" date="2015-09" db="EMBL/GenBank/DDBJ databases">
        <title>Bacillus cereus food isolates.</title>
        <authorList>
            <person name="Boekhorst J."/>
        </authorList>
    </citation>
    <scope>NUCLEOTIDE SEQUENCE [LARGE SCALE GENOMIC DNA]</scope>
    <source>
        <strain evidence="2 3">B4088</strain>
    </source>
</reference>
<feature type="transmembrane region" description="Helical" evidence="1">
    <location>
        <begin position="21"/>
        <end position="39"/>
    </location>
</feature>
<evidence type="ECO:0000256" key="1">
    <source>
        <dbReference type="SAM" id="Phobius"/>
    </source>
</evidence>
<organism evidence="2 3">
    <name type="scientific">Bacillus cereus</name>
    <dbReference type="NCBI Taxonomy" id="1396"/>
    <lineage>
        <taxon>Bacteria</taxon>
        <taxon>Bacillati</taxon>
        <taxon>Bacillota</taxon>
        <taxon>Bacilli</taxon>
        <taxon>Bacillales</taxon>
        <taxon>Bacillaceae</taxon>
        <taxon>Bacillus</taxon>
        <taxon>Bacillus cereus group</taxon>
    </lineage>
</organism>
<gene>
    <name evidence="2" type="ORF">B4088_5808</name>
</gene>
<evidence type="ECO:0000313" key="2">
    <source>
        <dbReference type="EMBL" id="KZD53147.1"/>
    </source>
</evidence>
<name>A0A164L051_BACCE</name>
<dbReference type="EMBL" id="LJKE01000114">
    <property type="protein sequence ID" value="KZD53147.1"/>
    <property type="molecule type" value="Genomic_DNA"/>
</dbReference>
<dbReference type="PATRIC" id="fig|1396.535.peg.5371"/>
<evidence type="ECO:0000313" key="3">
    <source>
        <dbReference type="Proteomes" id="UP000076482"/>
    </source>
</evidence>
<keyword evidence="1" id="KW-0812">Transmembrane</keyword>
<keyword evidence="1" id="KW-0472">Membrane</keyword>
<sequence length="44" mass="4874">MTKILVGYSVKSKISKKQNKMFIVKALSILYSLIMKGRLGDGGK</sequence>
<accession>A0A164L051</accession>
<protein>
    <submittedName>
        <fullName evidence="2">Uncharacterized protein</fullName>
    </submittedName>
</protein>